<gene>
    <name evidence="2" type="ORF">LITE_LOCUS43278</name>
</gene>
<evidence type="ECO:0000313" key="2">
    <source>
        <dbReference type="EMBL" id="CAI0544726.1"/>
    </source>
</evidence>
<evidence type="ECO:0000256" key="1">
    <source>
        <dbReference type="SAM" id="SignalP"/>
    </source>
</evidence>
<sequence>MATIFVPAILALRRIIGSMSGAGTKICTDPEMLQHRNTVMTSATTETASIVTLTSAASRLNMWVATVSRMRAYAITGFNDLIST</sequence>
<feature type="signal peptide" evidence="1">
    <location>
        <begin position="1"/>
        <end position="21"/>
    </location>
</feature>
<keyword evidence="3" id="KW-1185">Reference proteome</keyword>
<accession>A0AAV0QIN9</accession>
<feature type="chain" id="PRO_5043359248" description="Secreted protein" evidence="1">
    <location>
        <begin position="22"/>
        <end position="84"/>
    </location>
</feature>
<protein>
    <recommendedName>
        <fullName evidence="4">Secreted protein</fullName>
    </recommendedName>
</protein>
<dbReference type="Proteomes" id="UP001154282">
    <property type="component" value="Unassembled WGS sequence"/>
</dbReference>
<reference evidence="2" key="1">
    <citation type="submission" date="2022-08" db="EMBL/GenBank/DDBJ databases">
        <authorList>
            <person name="Gutierrez-Valencia J."/>
        </authorList>
    </citation>
    <scope>NUCLEOTIDE SEQUENCE</scope>
</reference>
<organism evidence="2 3">
    <name type="scientific">Linum tenue</name>
    <dbReference type="NCBI Taxonomy" id="586396"/>
    <lineage>
        <taxon>Eukaryota</taxon>
        <taxon>Viridiplantae</taxon>
        <taxon>Streptophyta</taxon>
        <taxon>Embryophyta</taxon>
        <taxon>Tracheophyta</taxon>
        <taxon>Spermatophyta</taxon>
        <taxon>Magnoliopsida</taxon>
        <taxon>eudicotyledons</taxon>
        <taxon>Gunneridae</taxon>
        <taxon>Pentapetalae</taxon>
        <taxon>rosids</taxon>
        <taxon>fabids</taxon>
        <taxon>Malpighiales</taxon>
        <taxon>Linaceae</taxon>
        <taxon>Linum</taxon>
    </lineage>
</organism>
<comment type="caution">
    <text evidence="2">The sequence shown here is derived from an EMBL/GenBank/DDBJ whole genome shotgun (WGS) entry which is preliminary data.</text>
</comment>
<evidence type="ECO:0000313" key="3">
    <source>
        <dbReference type="Proteomes" id="UP001154282"/>
    </source>
</evidence>
<dbReference type="EMBL" id="CAMGYJ010000009">
    <property type="protein sequence ID" value="CAI0544726.1"/>
    <property type="molecule type" value="Genomic_DNA"/>
</dbReference>
<name>A0AAV0QIN9_9ROSI</name>
<proteinExistence type="predicted"/>
<dbReference type="AlphaFoldDB" id="A0AAV0QIN9"/>
<evidence type="ECO:0008006" key="4">
    <source>
        <dbReference type="Google" id="ProtNLM"/>
    </source>
</evidence>
<keyword evidence="1" id="KW-0732">Signal</keyword>